<proteinExistence type="predicted"/>
<evidence type="ECO:0000256" key="1">
    <source>
        <dbReference type="SAM" id="MobiDB-lite"/>
    </source>
</evidence>
<feature type="compositionally biased region" description="Pro residues" evidence="1">
    <location>
        <begin position="109"/>
        <end position="119"/>
    </location>
</feature>
<dbReference type="EMBL" id="FMUE01000003">
    <property type="protein sequence ID" value="SCX16874.1"/>
    <property type="molecule type" value="Genomic_DNA"/>
</dbReference>
<sequence length="119" mass="12989">MRSFVHMLMFMACTLYSAMPAQAALSMSMPMDTVKTHVSEMEHGEHAMLMASSENAEKGDPCPHLGSTTHAPFCAACLVLIPELRFSEKGRTPHGYAQPDLQRVFIGNVPPPPLPPPRA</sequence>
<organism evidence="3 4">
    <name type="scientific">Agrobacterium rosae</name>
    <dbReference type="NCBI Taxonomy" id="1972867"/>
    <lineage>
        <taxon>Bacteria</taxon>
        <taxon>Pseudomonadati</taxon>
        <taxon>Pseudomonadota</taxon>
        <taxon>Alphaproteobacteria</taxon>
        <taxon>Hyphomicrobiales</taxon>
        <taxon>Rhizobiaceae</taxon>
        <taxon>Rhizobium/Agrobacterium group</taxon>
        <taxon>Agrobacterium</taxon>
    </lineage>
</organism>
<protein>
    <recommendedName>
        <fullName evidence="5">DUF2946 domain-containing protein</fullName>
    </recommendedName>
</protein>
<evidence type="ECO:0000313" key="4">
    <source>
        <dbReference type="Proteomes" id="UP000187891"/>
    </source>
</evidence>
<dbReference type="RefSeq" id="WP_083731429.1">
    <property type="nucleotide sequence ID" value="NZ_FMUE01000003.1"/>
</dbReference>
<feature type="signal peptide" evidence="2">
    <location>
        <begin position="1"/>
        <end position="23"/>
    </location>
</feature>
<dbReference type="STRING" id="1907666.DSM25559_1525"/>
<evidence type="ECO:0008006" key="5">
    <source>
        <dbReference type="Google" id="ProtNLM"/>
    </source>
</evidence>
<feature type="chain" id="PRO_5012300356" description="DUF2946 domain-containing protein" evidence="2">
    <location>
        <begin position="24"/>
        <end position="119"/>
    </location>
</feature>
<accession>A0A1R3THL3</accession>
<reference evidence="4" key="1">
    <citation type="submission" date="2016-10" db="EMBL/GenBank/DDBJ databases">
        <authorList>
            <person name="Wibberg D."/>
        </authorList>
    </citation>
    <scope>NUCLEOTIDE SEQUENCE [LARGE SCALE GENOMIC DNA]</scope>
</reference>
<gene>
    <name evidence="3" type="ORF">DSM25559_1525</name>
</gene>
<dbReference type="Proteomes" id="UP000187891">
    <property type="component" value="Unassembled WGS sequence"/>
</dbReference>
<name>A0A1R3THL3_9HYPH</name>
<evidence type="ECO:0000256" key="2">
    <source>
        <dbReference type="SAM" id="SignalP"/>
    </source>
</evidence>
<evidence type="ECO:0000313" key="3">
    <source>
        <dbReference type="EMBL" id="SCX16874.1"/>
    </source>
</evidence>
<feature type="region of interest" description="Disordered" evidence="1">
    <location>
        <begin position="91"/>
        <end position="119"/>
    </location>
</feature>
<dbReference type="AlphaFoldDB" id="A0A1R3THL3"/>
<keyword evidence="2" id="KW-0732">Signal</keyword>